<reference evidence="1" key="2">
    <citation type="journal article" date="2020" name="Antonie Van Leeuwenhoek">
        <title>Lysobacter oculi sp. nov., isolated from human Meibomian gland secretions.</title>
        <authorList>
            <person name="Bai H."/>
            <person name="Lv H."/>
            <person name="Deng A."/>
            <person name="Jiang X."/>
            <person name="Li X."/>
            <person name="Wen T."/>
        </authorList>
    </citation>
    <scope>NUCLEOTIDE SEQUENCE</scope>
    <source>
        <strain evidence="1">83-4</strain>
    </source>
</reference>
<evidence type="ECO:0000313" key="3">
    <source>
        <dbReference type="Proteomes" id="UP000251842"/>
    </source>
</evidence>
<protein>
    <submittedName>
        <fullName evidence="1">Uncharacterized protein</fullName>
    </submittedName>
</protein>
<dbReference type="KEGG" id="lue:DCD74_06995"/>
<dbReference type="Proteomes" id="UP000251842">
    <property type="component" value="Chromosome"/>
</dbReference>
<gene>
    <name evidence="1" type="ORF">DCD74_06995</name>
    <name evidence="2" type="ORF">DCD74_11885</name>
</gene>
<dbReference type="EMBL" id="CP029556">
    <property type="protein sequence ID" value="AXA84466.1"/>
    <property type="molecule type" value="Genomic_DNA"/>
</dbReference>
<proteinExistence type="predicted"/>
<dbReference type="EMBL" id="CP029556">
    <property type="protein sequence ID" value="AXA85280.1"/>
    <property type="molecule type" value="Genomic_DNA"/>
</dbReference>
<name>A0A344J606_9GAMM</name>
<dbReference type="OrthoDB" id="9899049at2"/>
<accession>A0A344J606</accession>
<sequence length="80" mass="8597">MMTPDQECRLVKLEAYVVEAAGKSPGEFWRGFDDLAGDLGEEAYADDADGELIERYTSLLANADEGGFAVPPEAMGVARP</sequence>
<evidence type="ECO:0000313" key="2">
    <source>
        <dbReference type="EMBL" id="AXA85280.1"/>
    </source>
</evidence>
<evidence type="ECO:0000313" key="1">
    <source>
        <dbReference type="EMBL" id="AXA84466.1"/>
    </source>
</evidence>
<dbReference type="AlphaFoldDB" id="A0A344J606"/>
<dbReference type="KEGG" id="lue:DCD74_11885"/>
<dbReference type="RefSeq" id="WP_112926679.1">
    <property type="nucleotide sequence ID" value="NZ_CP029556.1"/>
</dbReference>
<organism evidence="1 3">
    <name type="scientific">Solilutibacter oculi</name>
    <dbReference type="NCBI Taxonomy" id="2698682"/>
    <lineage>
        <taxon>Bacteria</taxon>
        <taxon>Pseudomonadati</taxon>
        <taxon>Pseudomonadota</taxon>
        <taxon>Gammaproteobacteria</taxon>
        <taxon>Lysobacterales</taxon>
        <taxon>Lysobacteraceae</taxon>
        <taxon>Solilutibacter</taxon>
    </lineage>
</organism>
<reference evidence="3" key="1">
    <citation type="submission" date="2018-05" db="EMBL/GenBank/DDBJ databases">
        <title>Luteimonas pekinense sp. nov., isolated from human Meibomian gland secretions, Beijing, China.</title>
        <authorList>
            <person name="Wen T."/>
            <person name="Bai H."/>
            <person name="Lv H."/>
        </authorList>
    </citation>
    <scope>NUCLEOTIDE SEQUENCE [LARGE SCALE GENOMIC DNA]</scope>
    <source>
        <strain evidence="3">83-4</strain>
    </source>
</reference>
<keyword evidence="3" id="KW-1185">Reference proteome</keyword>